<comment type="caution">
    <text evidence="2">The sequence shown here is derived from an EMBL/GenBank/DDBJ whole genome shotgun (WGS) entry which is preliminary data.</text>
</comment>
<feature type="region of interest" description="Disordered" evidence="1">
    <location>
        <begin position="69"/>
        <end position="98"/>
    </location>
</feature>
<keyword evidence="3" id="KW-1185">Reference proteome</keyword>
<evidence type="ECO:0000256" key="1">
    <source>
        <dbReference type="SAM" id="MobiDB-lite"/>
    </source>
</evidence>
<evidence type="ECO:0000313" key="3">
    <source>
        <dbReference type="Proteomes" id="UP000716446"/>
    </source>
</evidence>
<feature type="region of interest" description="Disordered" evidence="1">
    <location>
        <begin position="166"/>
        <end position="208"/>
    </location>
</feature>
<dbReference type="AlphaFoldDB" id="A0A9N8PFX8"/>
<organism evidence="2 3">
    <name type="scientific">Aureobasidium vineae</name>
    <dbReference type="NCBI Taxonomy" id="2773715"/>
    <lineage>
        <taxon>Eukaryota</taxon>
        <taxon>Fungi</taxon>
        <taxon>Dikarya</taxon>
        <taxon>Ascomycota</taxon>
        <taxon>Pezizomycotina</taxon>
        <taxon>Dothideomycetes</taxon>
        <taxon>Dothideomycetidae</taxon>
        <taxon>Dothideales</taxon>
        <taxon>Saccotheciaceae</taxon>
        <taxon>Aureobasidium</taxon>
    </lineage>
</organism>
<gene>
    <name evidence="2" type="ORF">AWRI4619_LOCUS7818</name>
</gene>
<evidence type="ECO:0000313" key="2">
    <source>
        <dbReference type="EMBL" id="CAD0093472.1"/>
    </source>
</evidence>
<name>A0A9N8PFX8_9PEZI</name>
<feature type="compositionally biased region" description="Basic and acidic residues" evidence="1">
    <location>
        <begin position="79"/>
        <end position="88"/>
    </location>
</feature>
<reference evidence="2" key="1">
    <citation type="submission" date="2020-06" db="EMBL/GenBank/DDBJ databases">
        <authorList>
            <person name="Onetto C."/>
        </authorList>
    </citation>
    <scope>NUCLEOTIDE SEQUENCE</scope>
</reference>
<proteinExistence type="predicted"/>
<sequence>MCFGERTTFVCPIGDCINKHWETRWYDFGADADSGKCAAGNALGTCPNPWLVYHREEKPCTGCFTRLNERTPSPPPPRETWHTEDHSHSYPPIPNYERSETDTAVATGRLTGPMLVARELNRQLPDGGKTVFQRNVPENQLVDQIHDIVARRETDGLEPQRWVDTPNLIDSTEAGDHMDENLPPPPTTPVRTLPPAEVPPAVFQGPIP</sequence>
<protein>
    <submittedName>
        <fullName evidence="2">Uncharacterized protein</fullName>
    </submittedName>
</protein>
<dbReference type="Proteomes" id="UP000716446">
    <property type="component" value="Unassembled WGS sequence"/>
</dbReference>
<dbReference type="EMBL" id="CAIJEN010000014">
    <property type="protein sequence ID" value="CAD0093472.1"/>
    <property type="molecule type" value="Genomic_DNA"/>
</dbReference>
<accession>A0A9N8PFX8</accession>